<dbReference type="EMBL" id="JBHUKU010000009">
    <property type="protein sequence ID" value="MFD2460618.1"/>
    <property type="molecule type" value="Genomic_DNA"/>
</dbReference>
<sequence length="229" mass="26374">MTKELICMANSHMRGRRCVAGIQIRYGYANWIRPISERADHALSASQRQYPGGVEPQVLDVISVPLDSSRPMGFQWENWRIAPSARWQKVGRVGWDKLRELEQRPSTLWGQSYGDSSVGGVNNRVPVRRRHILRDSLKLIRVDHLKLDVELDRDGKKRLWGKFNHNGLTYRLHVKDAMYESKCLAQNVRNHVLGDCFLTVSLTLGFKEYAYKLVAAIVERTKFESASRP</sequence>
<proteinExistence type="predicted"/>
<dbReference type="Pfam" id="PF22557">
    <property type="entry name" value="DuOB"/>
    <property type="match status" value="1"/>
</dbReference>
<dbReference type="Proteomes" id="UP001597419">
    <property type="component" value="Unassembled WGS sequence"/>
</dbReference>
<protein>
    <recommendedName>
        <fullName evidence="1">Dual OB-containing domain-containing protein</fullName>
    </recommendedName>
</protein>
<dbReference type="InterPro" id="IPR054335">
    <property type="entry name" value="DuOB_dom"/>
</dbReference>
<name>A0ABW5GIG6_9PSEU</name>
<evidence type="ECO:0000313" key="3">
    <source>
        <dbReference type="Proteomes" id="UP001597419"/>
    </source>
</evidence>
<evidence type="ECO:0000313" key="2">
    <source>
        <dbReference type="EMBL" id="MFD2460618.1"/>
    </source>
</evidence>
<accession>A0ABW5GIG6</accession>
<feature type="domain" description="Dual OB-containing" evidence="1">
    <location>
        <begin position="3"/>
        <end position="217"/>
    </location>
</feature>
<evidence type="ECO:0000259" key="1">
    <source>
        <dbReference type="Pfam" id="PF22557"/>
    </source>
</evidence>
<organism evidence="2 3">
    <name type="scientific">Amycolatopsis samaneae</name>
    <dbReference type="NCBI Taxonomy" id="664691"/>
    <lineage>
        <taxon>Bacteria</taxon>
        <taxon>Bacillati</taxon>
        <taxon>Actinomycetota</taxon>
        <taxon>Actinomycetes</taxon>
        <taxon>Pseudonocardiales</taxon>
        <taxon>Pseudonocardiaceae</taxon>
        <taxon>Amycolatopsis</taxon>
    </lineage>
</organism>
<dbReference type="RefSeq" id="WP_345393884.1">
    <property type="nucleotide sequence ID" value="NZ_BAABHG010000006.1"/>
</dbReference>
<reference evidence="3" key="1">
    <citation type="journal article" date="2019" name="Int. J. Syst. Evol. Microbiol.">
        <title>The Global Catalogue of Microorganisms (GCM) 10K type strain sequencing project: providing services to taxonomists for standard genome sequencing and annotation.</title>
        <authorList>
            <consortium name="The Broad Institute Genomics Platform"/>
            <consortium name="The Broad Institute Genome Sequencing Center for Infectious Disease"/>
            <person name="Wu L."/>
            <person name="Ma J."/>
        </authorList>
    </citation>
    <scope>NUCLEOTIDE SEQUENCE [LARGE SCALE GENOMIC DNA]</scope>
    <source>
        <strain evidence="3">CGMCC 4.7643</strain>
    </source>
</reference>
<gene>
    <name evidence="2" type="ORF">ACFSYJ_18580</name>
</gene>
<comment type="caution">
    <text evidence="2">The sequence shown here is derived from an EMBL/GenBank/DDBJ whole genome shotgun (WGS) entry which is preliminary data.</text>
</comment>
<keyword evidence="3" id="KW-1185">Reference proteome</keyword>